<dbReference type="RefSeq" id="WP_092611289.1">
    <property type="nucleotide sequence ID" value="NZ_FMYF01000007.1"/>
</dbReference>
<evidence type="ECO:0000313" key="3">
    <source>
        <dbReference type="EMBL" id="SDB90420.1"/>
    </source>
</evidence>
<protein>
    <recommendedName>
        <fullName evidence="5">MYXO-CTERM domain-containing protein</fullName>
    </recommendedName>
</protein>
<keyword evidence="1" id="KW-0472">Membrane</keyword>
<proteinExistence type="predicted"/>
<accession>A0A1G6H836</accession>
<evidence type="ECO:0000313" key="4">
    <source>
        <dbReference type="Proteomes" id="UP000199086"/>
    </source>
</evidence>
<dbReference type="Proteomes" id="UP000199086">
    <property type="component" value="Unassembled WGS sequence"/>
</dbReference>
<reference evidence="3 4" key="1">
    <citation type="submission" date="2016-06" db="EMBL/GenBank/DDBJ databases">
        <authorList>
            <person name="Olsen C.W."/>
            <person name="Carey S."/>
            <person name="Hinshaw L."/>
            <person name="Karasin A.I."/>
        </authorList>
    </citation>
    <scope>NUCLEOTIDE SEQUENCE [LARGE SCALE GENOMIC DNA]</scope>
    <source>
        <strain evidence="3 4">LZ-22</strain>
    </source>
</reference>
<feature type="signal peptide" evidence="2">
    <location>
        <begin position="1"/>
        <end position="34"/>
    </location>
</feature>
<feature type="chain" id="PRO_5011585530" description="MYXO-CTERM domain-containing protein" evidence="2">
    <location>
        <begin position="35"/>
        <end position="229"/>
    </location>
</feature>
<dbReference type="NCBIfam" id="NF040672">
    <property type="entry name" value="SCO2322_fam"/>
    <property type="match status" value="1"/>
</dbReference>
<keyword evidence="1" id="KW-1133">Transmembrane helix</keyword>
<dbReference type="STRING" id="1577474.GA0111570_107111"/>
<keyword evidence="2" id="KW-0732">Signal</keyword>
<dbReference type="InterPro" id="IPR047703">
    <property type="entry name" value="SCO2322-like"/>
</dbReference>
<evidence type="ECO:0000256" key="2">
    <source>
        <dbReference type="SAM" id="SignalP"/>
    </source>
</evidence>
<dbReference type="OrthoDB" id="3530682at2"/>
<keyword evidence="1" id="KW-0812">Transmembrane</keyword>
<feature type="transmembrane region" description="Helical" evidence="1">
    <location>
        <begin position="203"/>
        <end position="224"/>
    </location>
</feature>
<dbReference type="EMBL" id="FMYF01000007">
    <property type="protein sequence ID" value="SDB90420.1"/>
    <property type="molecule type" value="Genomic_DNA"/>
</dbReference>
<gene>
    <name evidence="3" type="ORF">GA0111570_107111</name>
</gene>
<dbReference type="AlphaFoldDB" id="A0A1G6H836"/>
<sequence>MPVRPFLTLRRGALVAVAALALLLAPLGTSTARAEDGYRYWGYYQRIDNAWQFAQTAPGSTNVEDGSVQGWRYAVAGMTTVRTPRSTPAFNEICGKVRAVDGEKRVAVVVDPGTAEDAPAGSTPPGPPTATCVVAPKDATATQTLQLATSVRTDASGLVCGIDGYPATGCADAVSNITVPASEAPVTPELTDPAGDVSTGAPAWVWGTVGGLVVVLAGAGVLVARRRRA</sequence>
<name>A0A1G6H836_9ACTN</name>
<evidence type="ECO:0008006" key="5">
    <source>
        <dbReference type="Google" id="ProtNLM"/>
    </source>
</evidence>
<evidence type="ECO:0000256" key="1">
    <source>
        <dbReference type="SAM" id="Phobius"/>
    </source>
</evidence>
<keyword evidence="4" id="KW-1185">Reference proteome</keyword>
<organism evidence="3 4">
    <name type="scientific">Raineyella antarctica</name>
    <dbReference type="NCBI Taxonomy" id="1577474"/>
    <lineage>
        <taxon>Bacteria</taxon>
        <taxon>Bacillati</taxon>
        <taxon>Actinomycetota</taxon>
        <taxon>Actinomycetes</taxon>
        <taxon>Propionibacteriales</taxon>
        <taxon>Propionibacteriaceae</taxon>
        <taxon>Raineyella</taxon>
    </lineage>
</organism>